<name>A0A6J8F2W4_MYTCO</name>
<gene>
    <name evidence="1" type="ORF">MCOR_58171</name>
</gene>
<evidence type="ECO:0000313" key="2">
    <source>
        <dbReference type="Proteomes" id="UP000507470"/>
    </source>
</evidence>
<keyword evidence="2" id="KW-1185">Reference proteome</keyword>
<proteinExistence type="predicted"/>
<reference evidence="1 2" key="1">
    <citation type="submission" date="2020-06" db="EMBL/GenBank/DDBJ databases">
        <authorList>
            <person name="Li R."/>
            <person name="Bekaert M."/>
        </authorList>
    </citation>
    <scope>NUCLEOTIDE SEQUENCE [LARGE SCALE GENOMIC DNA]</scope>
    <source>
        <strain evidence="2">wild</strain>
    </source>
</reference>
<accession>A0A6J8F2W4</accession>
<organism evidence="1 2">
    <name type="scientific">Mytilus coruscus</name>
    <name type="common">Sea mussel</name>
    <dbReference type="NCBI Taxonomy" id="42192"/>
    <lineage>
        <taxon>Eukaryota</taxon>
        <taxon>Metazoa</taxon>
        <taxon>Spiralia</taxon>
        <taxon>Lophotrochozoa</taxon>
        <taxon>Mollusca</taxon>
        <taxon>Bivalvia</taxon>
        <taxon>Autobranchia</taxon>
        <taxon>Pteriomorphia</taxon>
        <taxon>Mytilida</taxon>
        <taxon>Mytiloidea</taxon>
        <taxon>Mytilidae</taxon>
        <taxon>Mytilinae</taxon>
        <taxon>Mytilus</taxon>
    </lineage>
</organism>
<dbReference type="EMBL" id="CACVKT020010430">
    <property type="protein sequence ID" value="CAC5426472.1"/>
    <property type="molecule type" value="Genomic_DNA"/>
</dbReference>
<evidence type="ECO:0000313" key="1">
    <source>
        <dbReference type="EMBL" id="CAC5426472.1"/>
    </source>
</evidence>
<dbReference type="Proteomes" id="UP000507470">
    <property type="component" value="Unassembled WGS sequence"/>
</dbReference>
<protein>
    <submittedName>
        <fullName evidence="1">Uncharacterized protein</fullName>
    </submittedName>
</protein>
<dbReference type="AlphaFoldDB" id="A0A6J8F2W4"/>
<sequence>MSESHESCKPIISIEKAAKGVKNGAAVFDLESRMGNLCQVVQKTLDDQLRYKKEFQNTRKEIRTQISEIKTWVIEHISKLEETLINDLDKKYTEHEDTFIKRESSLQSMLESVTSCLMDFKSLKPHVTETHLFKALKYLDAKTCLQEVEVRKFRKQVFQN</sequence>